<proteinExistence type="predicted"/>
<dbReference type="Proteomes" id="UP000663193">
    <property type="component" value="Chromosome 11"/>
</dbReference>
<keyword evidence="2" id="KW-1185">Reference proteome</keyword>
<reference evidence="2" key="1">
    <citation type="journal article" date="2021" name="BMC Genomics">
        <title>Chromosome-level genome assembly and manually-curated proteome of model necrotroph Parastagonospora nodorum Sn15 reveals a genome-wide trove of candidate effector homologs, and redundancy of virulence-related functions within an accessory chromosome.</title>
        <authorList>
            <person name="Bertazzoni S."/>
            <person name="Jones D.A.B."/>
            <person name="Phan H.T."/>
            <person name="Tan K.-C."/>
            <person name="Hane J.K."/>
        </authorList>
    </citation>
    <scope>NUCLEOTIDE SEQUENCE [LARGE SCALE GENOMIC DNA]</scope>
    <source>
        <strain evidence="2">SN15 / ATCC MYA-4574 / FGSC 10173)</strain>
    </source>
</reference>
<evidence type="ECO:0000313" key="1">
    <source>
        <dbReference type="EMBL" id="QRD00893.1"/>
    </source>
</evidence>
<sequence>MYFVKLFLSKMLSFLKHSDRYGYTLVGSTLPQISPLAPCYYIHIMFFRFSNVL</sequence>
<dbReference type="EMBL" id="CP069033">
    <property type="protein sequence ID" value="QRD00893.1"/>
    <property type="molecule type" value="Genomic_DNA"/>
</dbReference>
<gene>
    <name evidence="1" type="ORF">JI435_415920</name>
</gene>
<protein>
    <submittedName>
        <fullName evidence="1">Uncharacterized protein</fullName>
    </submittedName>
</protein>
<name>A0A7U2F8U6_PHANO</name>
<dbReference type="AlphaFoldDB" id="A0A7U2F8U6"/>
<dbReference type="VEuPathDB" id="FungiDB:JI435_415920"/>
<organism evidence="1 2">
    <name type="scientific">Phaeosphaeria nodorum (strain SN15 / ATCC MYA-4574 / FGSC 10173)</name>
    <name type="common">Glume blotch fungus</name>
    <name type="synonym">Parastagonospora nodorum</name>
    <dbReference type="NCBI Taxonomy" id="321614"/>
    <lineage>
        <taxon>Eukaryota</taxon>
        <taxon>Fungi</taxon>
        <taxon>Dikarya</taxon>
        <taxon>Ascomycota</taxon>
        <taxon>Pezizomycotina</taxon>
        <taxon>Dothideomycetes</taxon>
        <taxon>Pleosporomycetidae</taxon>
        <taxon>Pleosporales</taxon>
        <taxon>Pleosporineae</taxon>
        <taxon>Phaeosphaeriaceae</taxon>
        <taxon>Parastagonospora</taxon>
    </lineage>
</organism>
<accession>A0A7U2F8U6</accession>
<evidence type="ECO:0000313" key="2">
    <source>
        <dbReference type="Proteomes" id="UP000663193"/>
    </source>
</evidence>